<comment type="subcellular location">
    <subcellularLocation>
        <location evidence="5">Cytoplasm</location>
    </subcellularLocation>
</comment>
<evidence type="ECO:0000256" key="4">
    <source>
        <dbReference type="ARBA" id="ARBA00023244"/>
    </source>
</evidence>
<sequence>MTTGVILLNFGEPSEPTREEVVPYLERIFYNNRFLEGDMPEAQARERSRELAEKRAPSLIEEYEDIGGSPLNPQAKAQVDAVVDVLTERGFDVTGYLGTQFSEPTIADAVAAAKADGVDRLVGLPIYPLCGPSTTVDALADLNGAVADADWDVPVERVSGWHRHPAYTRLRADNVRAYAEREGLDLDDDDTAVLFSAHGTPTHYLEEGSRYDVYVDEFTTALAHLLGVSEYTVGYQNHENRDIPWTEPETEDVAVEIDAERVVVEPVSFMHEQSETLSELDIELREEVEEAGKELYRVPVPHDDPRFAELLADLVEPFAADVDPEYYQLRECQCAAEEGAMCLNAPRAESE</sequence>
<dbReference type="UniPathway" id="UPA00252">
    <property type="reaction ID" value="UER00325"/>
</dbReference>
<dbReference type="InterPro" id="IPR001015">
    <property type="entry name" value="Ferrochelatase"/>
</dbReference>
<dbReference type="GO" id="GO:0006783">
    <property type="term" value="P:heme biosynthetic process"/>
    <property type="evidence" value="ECO:0007669"/>
    <property type="project" value="UniProtKB-UniRule"/>
</dbReference>
<keyword evidence="4 5" id="KW-0627">Porphyrin biosynthesis</keyword>
<feature type="binding site" evidence="5">
    <location>
        <position position="275"/>
    </location>
    <ligand>
        <name>Fe(2+)</name>
        <dbReference type="ChEBI" id="CHEBI:29033"/>
    </ligand>
</feature>
<dbReference type="Proteomes" id="UP000765891">
    <property type="component" value="Unassembled WGS sequence"/>
</dbReference>
<dbReference type="HAMAP" id="MF_00323">
    <property type="entry name" value="Ferrochelatase"/>
    <property type="match status" value="1"/>
</dbReference>
<evidence type="ECO:0000256" key="6">
    <source>
        <dbReference type="RuleBase" id="RU004185"/>
    </source>
</evidence>
<evidence type="ECO:0000313" key="8">
    <source>
        <dbReference type="EMBL" id="MBP1954402.1"/>
    </source>
</evidence>
<comment type="pathway">
    <text evidence="5">Porphyrin-containing compound metabolism; protoheme biosynthesis; protoheme from protoporphyrin-IX: step 1/1.</text>
</comment>
<evidence type="ECO:0000256" key="2">
    <source>
        <dbReference type="ARBA" id="ARBA00023133"/>
    </source>
</evidence>
<keyword evidence="5" id="KW-0963">Cytoplasm</keyword>
<dbReference type="EMBL" id="BMOO01000002">
    <property type="protein sequence ID" value="GGM60712.1"/>
    <property type="molecule type" value="Genomic_DNA"/>
</dbReference>
<dbReference type="PANTHER" id="PTHR11108">
    <property type="entry name" value="FERROCHELATASE"/>
    <property type="match status" value="1"/>
</dbReference>
<dbReference type="GO" id="GO:0005737">
    <property type="term" value="C:cytoplasm"/>
    <property type="evidence" value="ECO:0007669"/>
    <property type="project" value="UniProtKB-SubCell"/>
</dbReference>
<reference evidence="7" key="1">
    <citation type="journal article" date="2014" name="Int. J. Syst. Evol. Microbiol.">
        <title>Complete genome sequence of Corynebacterium casei LMG S-19264T (=DSM 44701T), isolated from a smear-ripened cheese.</title>
        <authorList>
            <consortium name="US DOE Joint Genome Institute (JGI-PGF)"/>
            <person name="Walter F."/>
            <person name="Albersmeier A."/>
            <person name="Kalinowski J."/>
            <person name="Ruckert C."/>
        </authorList>
    </citation>
    <scope>NUCLEOTIDE SEQUENCE</scope>
    <source>
        <strain evidence="7">JCM 16108</strain>
    </source>
</reference>
<organism evidence="7 9">
    <name type="scientific">Halarchaeum rubridurum</name>
    <dbReference type="NCBI Taxonomy" id="489911"/>
    <lineage>
        <taxon>Archaea</taxon>
        <taxon>Methanobacteriati</taxon>
        <taxon>Methanobacteriota</taxon>
        <taxon>Stenosarchaea group</taxon>
        <taxon>Halobacteria</taxon>
        <taxon>Halobacteriales</taxon>
        <taxon>Halobacteriaceae</taxon>
    </lineage>
</organism>
<dbReference type="SUPFAM" id="SSF53800">
    <property type="entry name" value="Chelatase"/>
    <property type="match status" value="1"/>
</dbReference>
<dbReference type="Proteomes" id="UP000614609">
    <property type="component" value="Unassembled WGS sequence"/>
</dbReference>
<gene>
    <name evidence="5 7" type="primary">hemH</name>
    <name evidence="7" type="ORF">GCM10009017_08590</name>
    <name evidence="8" type="ORF">J2752_001314</name>
</gene>
<dbReference type="AlphaFoldDB" id="A0A830FUC1"/>
<dbReference type="EMBL" id="JAGGKO010000002">
    <property type="protein sequence ID" value="MBP1954402.1"/>
    <property type="molecule type" value="Genomic_DNA"/>
</dbReference>
<comment type="similarity">
    <text evidence="5 6">Belongs to the ferrochelatase family.</text>
</comment>
<accession>A0A830FUC1</accession>
<name>A0A830FUC1_9EURY</name>
<keyword evidence="5" id="KW-0479">Metal-binding</keyword>
<dbReference type="CDD" id="cd00419">
    <property type="entry name" value="Ferrochelatase_C"/>
    <property type="match status" value="1"/>
</dbReference>
<evidence type="ECO:0000256" key="5">
    <source>
        <dbReference type="HAMAP-Rule" id="MF_00323"/>
    </source>
</evidence>
<proteinExistence type="inferred from homology"/>
<dbReference type="OrthoDB" id="266111at2157"/>
<dbReference type="Pfam" id="PF00762">
    <property type="entry name" value="Ferrochelatase"/>
    <property type="match status" value="1"/>
</dbReference>
<dbReference type="PANTHER" id="PTHR11108:SF1">
    <property type="entry name" value="FERROCHELATASE, MITOCHONDRIAL"/>
    <property type="match status" value="1"/>
</dbReference>
<comment type="caution">
    <text evidence="7">The sequence shown here is derived from an EMBL/GenBank/DDBJ whole genome shotgun (WGS) entry which is preliminary data.</text>
</comment>
<keyword evidence="2 5" id="KW-0350">Heme biosynthesis</keyword>
<reference evidence="8" key="3">
    <citation type="submission" date="2021-03" db="EMBL/GenBank/DDBJ databases">
        <title>Genomic Encyclopedia of Type Strains, Phase IV (KMG-IV): sequencing the most valuable type-strain genomes for metagenomic binning, comparative biology and taxonomic classification.</title>
        <authorList>
            <person name="Goeker M."/>
        </authorList>
    </citation>
    <scope>NUCLEOTIDE SEQUENCE</scope>
    <source>
        <strain evidence="8">DSM 22443</strain>
    </source>
</reference>
<dbReference type="GO" id="GO:0004325">
    <property type="term" value="F:ferrochelatase activity"/>
    <property type="evidence" value="ECO:0007669"/>
    <property type="project" value="UniProtKB-UniRule"/>
</dbReference>
<comment type="catalytic activity">
    <reaction evidence="5">
        <text>heme b + 2 H(+) = protoporphyrin IX + Fe(2+)</text>
        <dbReference type="Rhea" id="RHEA:22584"/>
        <dbReference type="ChEBI" id="CHEBI:15378"/>
        <dbReference type="ChEBI" id="CHEBI:29033"/>
        <dbReference type="ChEBI" id="CHEBI:57306"/>
        <dbReference type="ChEBI" id="CHEBI:60344"/>
        <dbReference type="EC" id="4.98.1.1"/>
    </reaction>
</comment>
<protein>
    <recommendedName>
        <fullName evidence="5">Ferrochelatase</fullName>
        <ecNumber evidence="5">4.98.1.1</ecNumber>
    </recommendedName>
    <alternativeName>
        <fullName evidence="5">Heme synthase</fullName>
    </alternativeName>
    <alternativeName>
        <fullName evidence="5">Protoheme ferro-lyase</fullName>
    </alternativeName>
</protein>
<comment type="function">
    <text evidence="5">Catalyzes the ferrous insertion into protoporphyrin IX.</text>
</comment>
<dbReference type="InterPro" id="IPR033644">
    <property type="entry name" value="Ferrochelatase_C"/>
</dbReference>
<keyword evidence="3 5" id="KW-0456">Lyase</keyword>
<keyword evidence="9" id="KW-1185">Reference proteome</keyword>
<dbReference type="Gene3D" id="3.40.50.1400">
    <property type="match status" value="2"/>
</dbReference>
<feature type="binding site" evidence="5">
    <location>
        <position position="198"/>
    </location>
    <ligand>
        <name>Fe(2+)</name>
        <dbReference type="ChEBI" id="CHEBI:29033"/>
    </ligand>
</feature>
<dbReference type="GO" id="GO:0046872">
    <property type="term" value="F:metal ion binding"/>
    <property type="evidence" value="ECO:0007669"/>
    <property type="project" value="UniProtKB-KW"/>
</dbReference>
<evidence type="ECO:0000256" key="3">
    <source>
        <dbReference type="ARBA" id="ARBA00023239"/>
    </source>
</evidence>
<evidence type="ECO:0000313" key="7">
    <source>
        <dbReference type="EMBL" id="GGM60712.1"/>
    </source>
</evidence>
<evidence type="ECO:0000313" key="9">
    <source>
        <dbReference type="Proteomes" id="UP000614609"/>
    </source>
</evidence>
<keyword evidence="1 5" id="KW-0408">Iron</keyword>
<dbReference type="EC" id="4.98.1.1" evidence="5"/>
<reference evidence="7" key="2">
    <citation type="submission" date="2020-09" db="EMBL/GenBank/DDBJ databases">
        <authorList>
            <person name="Sun Q."/>
            <person name="Ohkuma M."/>
        </authorList>
    </citation>
    <scope>NUCLEOTIDE SEQUENCE</scope>
    <source>
        <strain evidence="7">JCM 16108</strain>
    </source>
</reference>
<dbReference type="NCBIfam" id="TIGR00109">
    <property type="entry name" value="hemH"/>
    <property type="match status" value="1"/>
</dbReference>
<evidence type="ECO:0000256" key="1">
    <source>
        <dbReference type="ARBA" id="ARBA00023004"/>
    </source>
</evidence>
<dbReference type="RefSeq" id="WP_188870224.1">
    <property type="nucleotide sequence ID" value="NZ_BMOO01000002.1"/>
</dbReference>